<evidence type="ECO:0000313" key="10">
    <source>
        <dbReference type="Proteomes" id="UP000377595"/>
    </source>
</evidence>
<gene>
    <name evidence="9" type="ORF">Aple_001590</name>
</gene>
<keyword evidence="4 5" id="KW-0274">FAD</keyword>
<evidence type="ECO:0000256" key="4">
    <source>
        <dbReference type="ARBA" id="ARBA00022827"/>
    </source>
</evidence>
<dbReference type="InterPro" id="IPR013786">
    <property type="entry name" value="AcylCoA_DH/ox_N"/>
</dbReference>
<comment type="similarity">
    <text evidence="2 5">Belongs to the acyl-CoA dehydrogenase family.</text>
</comment>
<dbReference type="SUPFAM" id="SSF56645">
    <property type="entry name" value="Acyl-CoA dehydrogenase NM domain-like"/>
    <property type="match status" value="1"/>
</dbReference>
<protein>
    <submittedName>
        <fullName evidence="9">Acyl-CoA dehydrogenase</fullName>
    </submittedName>
</protein>
<evidence type="ECO:0000256" key="3">
    <source>
        <dbReference type="ARBA" id="ARBA00022630"/>
    </source>
</evidence>
<accession>A0A5M3X831</accession>
<feature type="domain" description="Acyl-CoA dehydrogenase/oxidase N-terminal" evidence="8">
    <location>
        <begin position="15"/>
        <end position="121"/>
    </location>
</feature>
<dbReference type="RefSeq" id="WP_170321211.1">
    <property type="nucleotide sequence ID" value="NZ_BAAAHM010000001.1"/>
</dbReference>
<dbReference type="GO" id="GO:0003995">
    <property type="term" value="F:acyl-CoA dehydrogenase activity"/>
    <property type="evidence" value="ECO:0007669"/>
    <property type="project" value="TreeGrafter"/>
</dbReference>
<keyword evidence="10" id="KW-1185">Reference proteome</keyword>
<proteinExistence type="inferred from homology"/>
<feature type="domain" description="Acyl-CoA dehydrogenase/oxidase C-terminal" evidence="6">
    <location>
        <begin position="234"/>
        <end position="382"/>
    </location>
</feature>
<dbReference type="SUPFAM" id="SSF47203">
    <property type="entry name" value="Acyl-CoA dehydrogenase C-terminal domain-like"/>
    <property type="match status" value="1"/>
</dbReference>
<dbReference type="Gene3D" id="1.10.540.10">
    <property type="entry name" value="Acyl-CoA dehydrogenase/oxidase, N-terminal domain"/>
    <property type="match status" value="1"/>
</dbReference>
<dbReference type="Pfam" id="PF00441">
    <property type="entry name" value="Acyl-CoA_dh_1"/>
    <property type="match status" value="1"/>
</dbReference>
<dbReference type="InterPro" id="IPR006091">
    <property type="entry name" value="Acyl-CoA_Oxase/DH_mid-dom"/>
</dbReference>
<comment type="cofactor">
    <cofactor evidence="1 5">
        <name>FAD</name>
        <dbReference type="ChEBI" id="CHEBI:57692"/>
    </cofactor>
</comment>
<dbReference type="Pfam" id="PF02771">
    <property type="entry name" value="Acyl-CoA_dh_N"/>
    <property type="match status" value="1"/>
</dbReference>
<dbReference type="InterPro" id="IPR009075">
    <property type="entry name" value="AcylCo_DH/oxidase_C"/>
</dbReference>
<sequence>MSVAQEARRTGVDAEIVEAVRRYVRAEVAPVATRLEREGAHPLVFGPALAEMGLFGAGIDERYGGLSLNEATRVRIVEELAYAWASLAGTVTTIWVAGGLIQTFGTEEQKEHWLPKLAAGEVIASISLSEPHAGSDTSALLCRAVLDGDEYVIDGSKTWVTNGSKANLIVLAARTGDRLSAFLVERDPATPAATLSVSRPFDKLGHRASDTVEMAYSGHRIPASSLLGGPDLLGRGQHAFLNRIDVGRMHVGAIALGLARAALDHSISYAAQREAFGKPIDQHQAIAFKLADMAVRVRSAELMLDHAAARYDAGEDIQLACSMAKLVCSEAGLFVTKEALRIHGGIGYVSDLPIERYYRDVPLEAIGEGTNEIQHIVISRWLKKHGGLPR</sequence>
<reference evidence="9 10" key="1">
    <citation type="submission" date="2019-10" db="EMBL/GenBank/DDBJ databases">
        <title>Whole genome shotgun sequence of Acrocarpospora pleiomorpha NBRC 16267.</title>
        <authorList>
            <person name="Ichikawa N."/>
            <person name="Kimura A."/>
            <person name="Kitahashi Y."/>
            <person name="Komaki H."/>
            <person name="Oguchi A."/>
        </authorList>
    </citation>
    <scope>NUCLEOTIDE SEQUENCE [LARGE SCALE GENOMIC DNA]</scope>
    <source>
        <strain evidence="9 10">NBRC 16267</strain>
    </source>
</reference>
<evidence type="ECO:0000313" key="9">
    <source>
        <dbReference type="EMBL" id="GES17264.1"/>
    </source>
</evidence>
<evidence type="ECO:0000259" key="8">
    <source>
        <dbReference type="Pfam" id="PF02771"/>
    </source>
</evidence>
<dbReference type="Gene3D" id="2.40.110.10">
    <property type="entry name" value="Butyryl-CoA Dehydrogenase, subunit A, domain 2"/>
    <property type="match status" value="1"/>
</dbReference>
<dbReference type="Gene3D" id="1.20.140.10">
    <property type="entry name" value="Butyryl-CoA Dehydrogenase, subunit A, domain 3"/>
    <property type="match status" value="1"/>
</dbReference>
<dbReference type="Proteomes" id="UP000377595">
    <property type="component" value="Unassembled WGS sequence"/>
</dbReference>
<dbReference type="InterPro" id="IPR009100">
    <property type="entry name" value="AcylCoA_DH/oxidase_NM_dom_sf"/>
</dbReference>
<evidence type="ECO:0000259" key="6">
    <source>
        <dbReference type="Pfam" id="PF00441"/>
    </source>
</evidence>
<dbReference type="GO" id="GO:0050660">
    <property type="term" value="F:flavin adenine dinucleotide binding"/>
    <property type="evidence" value="ECO:0007669"/>
    <property type="project" value="InterPro"/>
</dbReference>
<dbReference type="PIRSF" id="PIRSF016578">
    <property type="entry name" value="HsaA"/>
    <property type="match status" value="1"/>
</dbReference>
<evidence type="ECO:0000256" key="5">
    <source>
        <dbReference type="RuleBase" id="RU362125"/>
    </source>
</evidence>
<evidence type="ECO:0000256" key="2">
    <source>
        <dbReference type="ARBA" id="ARBA00009347"/>
    </source>
</evidence>
<dbReference type="EMBL" id="BLAF01000004">
    <property type="protein sequence ID" value="GES17264.1"/>
    <property type="molecule type" value="Genomic_DNA"/>
</dbReference>
<dbReference type="InterPro" id="IPR036250">
    <property type="entry name" value="AcylCo_DH-like_C"/>
</dbReference>
<feature type="domain" description="Acyl-CoA oxidase/dehydrogenase middle" evidence="7">
    <location>
        <begin position="126"/>
        <end position="215"/>
    </location>
</feature>
<evidence type="ECO:0000259" key="7">
    <source>
        <dbReference type="Pfam" id="PF02770"/>
    </source>
</evidence>
<dbReference type="AlphaFoldDB" id="A0A5M3X831"/>
<evidence type="ECO:0000256" key="1">
    <source>
        <dbReference type="ARBA" id="ARBA00001974"/>
    </source>
</evidence>
<organism evidence="9 10">
    <name type="scientific">Acrocarpospora pleiomorpha</name>
    <dbReference type="NCBI Taxonomy" id="90975"/>
    <lineage>
        <taxon>Bacteria</taxon>
        <taxon>Bacillati</taxon>
        <taxon>Actinomycetota</taxon>
        <taxon>Actinomycetes</taxon>
        <taxon>Streptosporangiales</taxon>
        <taxon>Streptosporangiaceae</taxon>
        <taxon>Acrocarpospora</taxon>
    </lineage>
</organism>
<comment type="caution">
    <text evidence="9">The sequence shown here is derived from an EMBL/GenBank/DDBJ whole genome shotgun (WGS) entry which is preliminary data.</text>
</comment>
<name>A0A5M3X831_9ACTN</name>
<dbReference type="FunFam" id="1.20.140.10:FF:000004">
    <property type="entry name" value="Acyl-CoA dehydrogenase FadE25"/>
    <property type="match status" value="1"/>
</dbReference>
<keyword evidence="5" id="KW-0560">Oxidoreductase</keyword>
<dbReference type="InterPro" id="IPR046373">
    <property type="entry name" value="Acyl-CoA_Oxase/DH_mid-dom_sf"/>
</dbReference>
<dbReference type="InterPro" id="IPR037069">
    <property type="entry name" value="AcylCoA_DH/ox_N_sf"/>
</dbReference>
<dbReference type="Pfam" id="PF02770">
    <property type="entry name" value="Acyl-CoA_dh_M"/>
    <property type="match status" value="1"/>
</dbReference>
<keyword evidence="3 5" id="KW-0285">Flavoprotein</keyword>
<dbReference type="PANTHER" id="PTHR43884:SF12">
    <property type="entry name" value="ISOVALERYL-COA DEHYDROGENASE, MITOCHONDRIAL-RELATED"/>
    <property type="match status" value="1"/>
</dbReference>
<dbReference type="PANTHER" id="PTHR43884">
    <property type="entry name" value="ACYL-COA DEHYDROGENASE"/>
    <property type="match status" value="1"/>
</dbReference>